<dbReference type="KEGG" id="thao:NI17_010315"/>
<feature type="domain" description="DUF397" evidence="1">
    <location>
        <begin position="23"/>
        <end position="76"/>
    </location>
</feature>
<dbReference type="Proteomes" id="UP000265719">
    <property type="component" value="Chromosome"/>
</dbReference>
<keyword evidence="3" id="KW-1185">Reference proteome</keyword>
<sequence>MDKSLPTRLDWREAVPQRSDQDLQWRTSSYTDADRGICTEDPIGPESALIRDTKDRGLGRLAFDSAEWPLFVRAARDGCF</sequence>
<dbReference type="InterPro" id="IPR007278">
    <property type="entry name" value="DUF397"/>
</dbReference>
<proteinExistence type="predicted"/>
<dbReference type="EMBL" id="CP063196">
    <property type="protein sequence ID" value="UOE21462.1"/>
    <property type="molecule type" value="Genomic_DNA"/>
</dbReference>
<name>A0AA97M014_9ACTN</name>
<reference evidence="2" key="1">
    <citation type="submission" date="2020-10" db="EMBL/GenBank/DDBJ databases">
        <title>De novo genome project of the cellulose decomposer Thermobifida halotolerans type strain.</title>
        <authorList>
            <person name="Nagy I."/>
            <person name="Horvath B."/>
            <person name="Kukolya J."/>
            <person name="Nagy I."/>
            <person name="Orsini M."/>
        </authorList>
    </citation>
    <scope>NUCLEOTIDE SEQUENCE</scope>
    <source>
        <strain evidence="2">DSM 44931</strain>
    </source>
</reference>
<dbReference type="AlphaFoldDB" id="A0AA97M014"/>
<evidence type="ECO:0000259" key="1">
    <source>
        <dbReference type="Pfam" id="PF04149"/>
    </source>
</evidence>
<gene>
    <name evidence="2" type="ORF">NI17_010315</name>
</gene>
<dbReference type="Pfam" id="PF04149">
    <property type="entry name" value="DUF397"/>
    <property type="match status" value="1"/>
</dbReference>
<dbReference type="RefSeq" id="WP_084012820.1">
    <property type="nucleotide sequence ID" value="NZ_CP063196.1"/>
</dbReference>
<organism evidence="2 3">
    <name type="scientific">Thermobifida halotolerans</name>
    <dbReference type="NCBI Taxonomy" id="483545"/>
    <lineage>
        <taxon>Bacteria</taxon>
        <taxon>Bacillati</taxon>
        <taxon>Actinomycetota</taxon>
        <taxon>Actinomycetes</taxon>
        <taxon>Streptosporangiales</taxon>
        <taxon>Nocardiopsidaceae</taxon>
        <taxon>Thermobifida</taxon>
    </lineage>
</organism>
<evidence type="ECO:0000313" key="3">
    <source>
        <dbReference type="Proteomes" id="UP000265719"/>
    </source>
</evidence>
<accession>A0AA97M014</accession>
<evidence type="ECO:0000313" key="2">
    <source>
        <dbReference type="EMBL" id="UOE21462.1"/>
    </source>
</evidence>
<protein>
    <submittedName>
        <fullName evidence="2">DUF397 domain-containing protein</fullName>
    </submittedName>
</protein>